<name>A0A4R1BAD5_9ACTN</name>
<dbReference type="Gene3D" id="3.40.50.2300">
    <property type="match status" value="2"/>
</dbReference>
<evidence type="ECO:0000313" key="5">
    <source>
        <dbReference type="Proteomes" id="UP000295244"/>
    </source>
</evidence>
<evidence type="ECO:0000256" key="2">
    <source>
        <dbReference type="ARBA" id="ARBA00022729"/>
    </source>
</evidence>
<dbReference type="OrthoDB" id="3759485at2"/>
<dbReference type="PANTHER" id="PTHR30483:SF6">
    <property type="entry name" value="PERIPLASMIC BINDING PROTEIN OF ABC TRANSPORTER FOR NATURAL AMINO ACIDS"/>
    <property type="match status" value="1"/>
</dbReference>
<feature type="domain" description="Leucine-binding protein" evidence="3">
    <location>
        <begin position="39"/>
        <end position="374"/>
    </location>
</feature>
<keyword evidence="5" id="KW-1185">Reference proteome</keyword>
<comment type="similarity">
    <text evidence="1">Belongs to the leucine-binding protein family.</text>
</comment>
<proteinExistence type="inferred from homology"/>
<evidence type="ECO:0000313" key="4">
    <source>
        <dbReference type="EMBL" id="TCJ13903.1"/>
    </source>
</evidence>
<gene>
    <name evidence="4" type="ORF">E0L93_14335</name>
</gene>
<dbReference type="SUPFAM" id="SSF53822">
    <property type="entry name" value="Periplasmic binding protein-like I"/>
    <property type="match status" value="1"/>
</dbReference>
<organism evidence="4 5">
    <name type="scientific">Rubrobacter taiwanensis</name>
    <dbReference type="NCBI Taxonomy" id="185139"/>
    <lineage>
        <taxon>Bacteria</taxon>
        <taxon>Bacillati</taxon>
        <taxon>Actinomycetota</taxon>
        <taxon>Rubrobacteria</taxon>
        <taxon>Rubrobacterales</taxon>
        <taxon>Rubrobacteraceae</taxon>
        <taxon>Rubrobacter</taxon>
    </lineage>
</organism>
<dbReference type="PROSITE" id="PS51257">
    <property type="entry name" value="PROKAR_LIPOPROTEIN"/>
    <property type="match status" value="1"/>
</dbReference>
<dbReference type="AlphaFoldDB" id="A0A4R1BAD5"/>
<dbReference type="Proteomes" id="UP000295244">
    <property type="component" value="Unassembled WGS sequence"/>
</dbReference>
<dbReference type="PANTHER" id="PTHR30483">
    <property type="entry name" value="LEUCINE-SPECIFIC-BINDING PROTEIN"/>
    <property type="match status" value="1"/>
</dbReference>
<dbReference type="InterPro" id="IPR028081">
    <property type="entry name" value="Leu-bd"/>
</dbReference>
<accession>A0A4R1BAD5</accession>
<dbReference type="CDD" id="cd20014">
    <property type="entry name" value="PBP1_RPA0668_benzoate-like"/>
    <property type="match status" value="1"/>
</dbReference>
<sequence length="402" mass="43623">MGRRDFLRLAGGGLAGAALLGITGCGGDGAGTQGGEDEPIRIGALLSFSGVYTPLAEDIRRGLELFLELNGNQIAGREVEVRYEDDESDPQVALRLYRQLVGRDRVNFIVGPIISTVALALIDRLERDGVMLIVANAAANELSWEQKSDYAYRVSFSNYQNGSAGARYIAENVGRTAFTVAPDYVAGYEAIEGFRLAYEEAGGEVIEEAYPALGTNDFATYLTNIRRANPELVFAFLSGTDAIRFIQQYDSFGLKGQIPLTGTVELGDPLVTDPAGQSAEGIISGSHYLPGIDNETNRRFVEEFQSRHDRLLNAFNCQGYDSGQVIARAVEEAGSTEPEALIEVLRGISIESPRGPITIDPETNNPIQNYYIGENVWDGERIEVEVIETIEEVAMPPSPPVG</sequence>
<evidence type="ECO:0000259" key="3">
    <source>
        <dbReference type="Pfam" id="PF13458"/>
    </source>
</evidence>
<dbReference type="InterPro" id="IPR028082">
    <property type="entry name" value="Peripla_BP_I"/>
</dbReference>
<comment type="caution">
    <text evidence="4">The sequence shown here is derived from an EMBL/GenBank/DDBJ whole genome shotgun (WGS) entry which is preliminary data.</text>
</comment>
<dbReference type="Pfam" id="PF13458">
    <property type="entry name" value="Peripla_BP_6"/>
    <property type="match status" value="1"/>
</dbReference>
<dbReference type="EMBL" id="SKBU01000037">
    <property type="protein sequence ID" value="TCJ13903.1"/>
    <property type="molecule type" value="Genomic_DNA"/>
</dbReference>
<protein>
    <submittedName>
        <fullName evidence="4">ABC transporter substrate-binding protein</fullName>
    </submittedName>
</protein>
<dbReference type="InterPro" id="IPR051010">
    <property type="entry name" value="BCAA_transport"/>
</dbReference>
<reference evidence="4 5" key="1">
    <citation type="submission" date="2019-03" db="EMBL/GenBank/DDBJ databases">
        <title>Whole genome sequence of a novel Rubrobacter taiwanensis strain, isolated from Yellowstone National Park.</title>
        <authorList>
            <person name="Freed S."/>
            <person name="Ramaley R.F."/>
            <person name="Kyndt J.A."/>
        </authorList>
    </citation>
    <scope>NUCLEOTIDE SEQUENCE [LARGE SCALE GENOMIC DNA]</scope>
    <source>
        <strain evidence="4 5">Yellowstone</strain>
    </source>
</reference>
<evidence type="ECO:0000256" key="1">
    <source>
        <dbReference type="ARBA" id="ARBA00010062"/>
    </source>
</evidence>
<keyword evidence="2" id="KW-0732">Signal</keyword>